<sequence>MSDIKELQNDECEALISIYEGDTAFKQIDSCTFQYKYGTDDDKKSILLELKWTENYPNELPTINLDTFYNKSKKLSKNVKEKITTTLNTEGEQWLGCGMTYTLFECLKDKIDELLDGQEIEDIDDSIIVNNDIQLDKSDDENNGEGGDQSRNTSKGTVPKKEQLTKAQKRKQWDRVDNKGNRPRGYNWIDVVKHLSQTGNKDD</sequence>
<evidence type="ECO:0000313" key="3">
    <source>
        <dbReference type="EMBL" id="JAB59629.1"/>
    </source>
</evidence>
<name>U5EYN4_9DIPT</name>
<dbReference type="InterPro" id="IPR042770">
    <property type="entry name" value="RWDD4"/>
</dbReference>
<accession>U5EYN4</accession>
<dbReference type="Pfam" id="PF05773">
    <property type="entry name" value="RWD"/>
    <property type="match status" value="1"/>
</dbReference>
<dbReference type="SUPFAM" id="SSF54495">
    <property type="entry name" value="UBC-like"/>
    <property type="match status" value="1"/>
</dbReference>
<protein>
    <submittedName>
        <fullName evidence="3">Protein aael aael006654 aedes aegypti</fullName>
    </submittedName>
</protein>
<dbReference type="PANTHER" id="PTHR21275:SF1">
    <property type="entry name" value="RWD DOMAIN-CONTAINING PROTEIN 4"/>
    <property type="match status" value="1"/>
</dbReference>
<reference evidence="3" key="1">
    <citation type="journal article" date="2014" name="Insect Biochem. Mol. Biol.">
        <title>An insight into the sialome of the frog biting fly, Corethrella appendiculata.</title>
        <authorList>
            <person name="Ribeiro J.M.C."/>
            <person name="Chagas A.C."/>
            <person name="Pham V.M."/>
            <person name="Lounibos L.P."/>
            <person name="Calvo E."/>
        </authorList>
    </citation>
    <scope>NUCLEOTIDE SEQUENCE</scope>
    <source>
        <tissue evidence="3">Salivary glands</tissue>
    </source>
</reference>
<dbReference type="AlphaFoldDB" id="U5EYN4"/>
<proteinExistence type="evidence at transcript level"/>
<feature type="region of interest" description="Disordered" evidence="1">
    <location>
        <begin position="135"/>
        <end position="190"/>
    </location>
</feature>
<evidence type="ECO:0000259" key="2">
    <source>
        <dbReference type="PROSITE" id="PS50908"/>
    </source>
</evidence>
<organism evidence="3">
    <name type="scientific">Corethrella appendiculata</name>
    <dbReference type="NCBI Taxonomy" id="1370023"/>
    <lineage>
        <taxon>Eukaryota</taxon>
        <taxon>Metazoa</taxon>
        <taxon>Ecdysozoa</taxon>
        <taxon>Arthropoda</taxon>
        <taxon>Hexapoda</taxon>
        <taxon>Insecta</taxon>
        <taxon>Pterygota</taxon>
        <taxon>Neoptera</taxon>
        <taxon>Endopterygota</taxon>
        <taxon>Diptera</taxon>
        <taxon>Nematocera</taxon>
        <taxon>Culicoidea</taxon>
        <taxon>Chaoboridae</taxon>
        <taxon>Corethrella</taxon>
    </lineage>
</organism>
<dbReference type="InterPro" id="IPR016135">
    <property type="entry name" value="UBQ-conjugating_enzyme/RWD"/>
</dbReference>
<dbReference type="CDD" id="cd23817">
    <property type="entry name" value="RWD-RWDD4"/>
    <property type="match status" value="1"/>
</dbReference>
<dbReference type="EMBL" id="GANO01000242">
    <property type="protein sequence ID" value="JAB59629.1"/>
    <property type="molecule type" value="mRNA"/>
</dbReference>
<feature type="domain" description="RWD" evidence="2">
    <location>
        <begin position="10"/>
        <end position="114"/>
    </location>
</feature>
<evidence type="ECO:0000256" key="1">
    <source>
        <dbReference type="SAM" id="MobiDB-lite"/>
    </source>
</evidence>
<dbReference type="SMART" id="SM00591">
    <property type="entry name" value="RWD"/>
    <property type="match status" value="1"/>
</dbReference>
<dbReference type="PROSITE" id="PS50908">
    <property type="entry name" value="RWD"/>
    <property type="match status" value="1"/>
</dbReference>
<feature type="compositionally biased region" description="Basic and acidic residues" evidence="1">
    <location>
        <begin position="171"/>
        <end position="180"/>
    </location>
</feature>
<dbReference type="InterPro" id="IPR006575">
    <property type="entry name" value="RWD_dom"/>
</dbReference>
<dbReference type="Gene3D" id="3.10.110.10">
    <property type="entry name" value="Ubiquitin Conjugating Enzyme"/>
    <property type="match status" value="1"/>
</dbReference>
<dbReference type="PANTHER" id="PTHR21275">
    <property type="entry name" value="RWD DOMAIN-CONTAINING PROTEIN 4"/>
    <property type="match status" value="1"/>
</dbReference>